<reference evidence="2" key="1">
    <citation type="journal article" date="2021" name="bioRxiv">
        <title>Whole Genome Assembly and Annotation of Northern Wild Rice, Zizania palustris L., Supports a Whole Genome Duplication in the Zizania Genus.</title>
        <authorList>
            <person name="Haas M."/>
            <person name="Kono T."/>
            <person name="Macchietto M."/>
            <person name="Millas R."/>
            <person name="McGilp L."/>
            <person name="Shao M."/>
            <person name="Duquette J."/>
            <person name="Hirsch C.N."/>
            <person name="Kimball J."/>
        </authorList>
    </citation>
    <scope>NUCLEOTIDE SEQUENCE</scope>
    <source>
        <tissue evidence="2">Fresh leaf tissue</tissue>
    </source>
</reference>
<feature type="compositionally biased region" description="Basic and acidic residues" evidence="1">
    <location>
        <begin position="219"/>
        <end position="228"/>
    </location>
</feature>
<reference evidence="2" key="2">
    <citation type="submission" date="2021-02" db="EMBL/GenBank/DDBJ databases">
        <authorList>
            <person name="Kimball J.A."/>
            <person name="Haas M.W."/>
            <person name="Macchietto M."/>
            <person name="Kono T."/>
            <person name="Duquette J."/>
            <person name="Shao M."/>
        </authorList>
    </citation>
    <scope>NUCLEOTIDE SEQUENCE</scope>
    <source>
        <tissue evidence="2">Fresh leaf tissue</tissue>
    </source>
</reference>
<feature type="region of interest" description="Disordered" evidence="1">
    <location>
        <begin position="73"/>
        <end position="228"/>
    </location>
</feature>
<protein>
    <submittedName>
        <fullName evidence="2">Uncharacterized protein</fullName>
    </submittedName>
</protein>
<sequence>MANRRSRFSLARFSCFGGKTRVETPEDGYPVKLHINDLSQGMARQLSRSLAKILRHFVSMIQGSETLRVGAARQRPQLKPAPAAATQPSSSSIHVQPNSSAADKTATDNAAGNGSRIPPSAAAEAPVVSEVSATATPPVDKAAENGSRIPPAVQPSPSAAAAEAAPVVAEVSATETPPVDKAADNGSRIPPAVQPSPSAAAEAPAVAKASSTATPPVDPLREAKNRAQEEIKREFAAIMATGTMKAGEAAAHAVRRVMERHGVQRAAAGVQRG</sequence>
<organism evidence="2 3">
    <name type="scientific">Zizania palustris</name>
    <name type="common">Northern wild rice</name>
    <dbReference type="NCBI Taxonomy" id="103762"/>
    <lineage>
        <taxon>Eukaryota</taxon>
        <taxon>Viridiplantae</taxon>
        <taxon>Streptophyta</taxon>
        <taxon>Embryophyta</taxon>
        <taxon>Tracheophyta</taxon>
        <taxon>Spermatophyta</taxon>
        <taxon>Magnoliopsida</taxon>
        <taxon>Liliopsida</taxon>
        <taxon>Poales</taxon>
        <taxon>Poaceae</taxon>
        <taxon>BOP clade</taxon>
        <taxon>Oryzoideae</taxon>
        <taxon>Oryzeae</taxon>
        <taxon>Zizaniinae</taxon>
        <taxon>Zizania</taxon>
    </lineage>
</organism>
<feature type="compositionally biased region" description="Polar residues" evidence="1">
    <location>
        <begin position="93"/>
        <end position="112"/>
    </location>
</feature>
<feature type="compositionally biased region" description="Low complexity" evidence="1">
    <location>
        <begin position="195"/>
        <end position="215"/>
    </location>
</feature>
<dbReference type="Proteomes" id="UP000729402">
    <property type="component" value="Unassembled WGS sequence"/>
</dbReference>
<feature type="compositionally biased region" description="Low complexity" evidence="1">
    <location>
        <begin position="80"/>
        <end position="92"/>
    </location>
</feature>
<evidence type="ECO:0000313" key="3">
    <source>
        <dbReference type="Proteomes" id="UP000729402"/>
    </source>
</evidence>
<name>A0A8J6BSG0_ZIZPA</name>
<keyword evidence="3" id="KW-1185">Reference proteome</keyword>
<accession>A0A8J6BSG0</accession>
<dbReference type="EMBL" id="JAAALK010000080">
    <property type="protein sequence ID" value="KAG8091931.1"/>
    <property type="molecule type" value="Genomic_DNA"/>
</dbReference>
<dbReference type="AlphaFoldDB" id="A0A8J6BSG0"/>
<feature type="compositionally biased region" description="Low complexity" evidence="1">
    <location>
        <begin position="118"/>
        <end position="136"/>
    </location>
</feature>
<gene>
    <name evidence="2" type="ORF">GUJ93_ZPchr0012g21963</name>
</gene>
<feature type="compositionally biased region" description="Low complexity" evidence="1">
    <location>
        <begin position="155"/>
        <end position="173"/>
    </location>
</feature>
<comment type="caution">
    <text evidence="2">The sequence shown here is derived from an EMBL/GenBank/DDBJ whole genome shotgun (WGS) entry which is preliminary data.</text>
</comment>
<proteinExistence type="predicted"/>
<evidence type="ECO:0000313" key="2">
    <source>
        <dbReference type="EMBL" id="KAG8091931.1"/>
    </source>
</evidence>
<evidence type="ECO:0000256" key="1">
    <source>
        <dbReference type="SAM" id="MobiDB-lite"/>
    </source>
</evidence>